<reference evidence="1" key="1">
    <citation type="submission" date="2020-04" db="EMBL/GenBank/DDBJ databases">
        <authorList>
            <person name="Chiriac C."/>
            <person name="Salcher M."/>
            <person name="Ghai R."/>
            <person name="Kavagutti S V."/>
        </authorList>
    </citation>
    <scope>NUCLEOTIDE SEQUENCE</scope>
</reference>
<dbReference type="EMBL" id="LR796387">
    <property type="protein sequence ID" value="CAB4141101.1"/>
    <property type="molecule type" value="Genomic_DNA"/>
</dbReference>
<organism evidence="1">
    <name type="scientific">uncultured Caudovirales phage</name>
    <dbReference type="NCBI Taxonomy" id="2100421"/>
    <lineage>
        <taxon>Viruses</taxon>
        <taxon>Duplodnaviria</taxon>
        <taxon>Heunggongvirae</taxon>
        <taxon>Uroviricota</taxon>
        <taxon>Caudoviricetes</taxon>
        <taxon>Peduoviridae</taxon>
        <taxon>Maltschvirus</taxon>
        <taxon>Maltschvirus maltsch</taxon>
    </lineage>
</organism>
<evidence type="ECO:0000313" key="1">
    <source>
        <dbReference type="EMBL" id="CAB4141101.1"/>
    </source>
</evidence>
<proteinExistence type="predicted"/>
<name>A0A6J5M4G8_9CAUD</name>
<accession>A0A6J5M4G8</accession>
<gene>
    <name evidence="1" type="ORF">UFOVP412_6</name>
</gene>
<protein>
    <submittedName>
        <fullName evidence="1">Uncharacterized protein</fullName>
    </submittedName>
</protein>
<sequence length="34" mass="3740">MRMICRCGANPDGLCGECWLAPEQLDLPFEQEGG</sequence>